<reference evidence="1" key="1">
    <citation type="submission" date="2014-11" db="EMBL/GenBank/DDBJ databases">
        <authorList>
            <person name="Amaro Gonzalez C."/>
        </authorList>
    </citation>
    <scope>NUCLEOTIDE SEQUENCE</scope>
</reference>
<accession>A0A0E9V6J7</accession>
<dbReference type="AlphaFoldDB" id="A0A0E9V6J7"/>
<proteinExistence type="predicted"/>
<organism evidence="1">
    <name type="scientific">Anguilla anguilla</name>
    <name type="common">European freshwater eel</name>
    <name type="synonym">Muraena anguilla</name>
    <dbReference type="NCBI Taxonomy" id="7936"/>
    <lineage>
        <taxon>Eukaryota</taxon>
        <taxon>Metazoa</taxon>
        <taxon>Chordata</taxon>
        <taxon>Craniata</taxon>
        <taxon>Vertebrata</taxon>
        <taxon>Euteleostomi</taxon>
        <taxon>Actinopterygii</taxon>
        <taxon>Neopterygii</taxon>
        <taxon>Teleostei</taxon>
        <taxon>Anguilliformes</taxon>
        <taxon>Anguillidae</taxon>
        <taxon>Anguilla</taxon>
    </lineage>
</organism>
<name>A0A0E9V6J7_ANGAN</name>
<protein>
    <submittedName>
        <fullName evidence="1">Uncharacterized protein</fullName>
    </submittedName>
</protein>
<sequence length="51" mass="5136">MEEAMDPAATPAAVKPASPTTAGIATVAVPTPSAAPSAIPRRPMVLRRVLV</sequence>
<evidence type="ECO:0000313" key="1">
    <source>
        <dbReference type="EMBL" id="JAH72848.1"/>
    </source>
</evidence>
<reference evidence="1" key="2">
    <citation type="journal article" date="2015" name="Fish Shellfish Immunol.">
        <title>Early steps in the European eel (Anguilla anguilla)-Vibrio vulnificus interaction in the gills: Role of the RtxA13 toxin.</title>
        <authorList>
            <person name="Callol A."/>
            <person name="Pajuelo D."/>
            <person name="Ebbesson L."/>
            <person name="Teles M."/>
            <person name="MacKenzie S."/>
            <person name="Amaro C."/>
        </authorList>
    </citation>
    <scope>NUCLEOTIDE SEQUENCE</scope>
</reference>
<dbReference type="EMBL" id="GBXM01035729">
    <property type="protein sequence ID" value="JAH72848.1"/>
    <property type="molecule type" value="Transcribed_RNA"/>
</dbReference>